<name>A0A8J8NEL7_HALGN</name>
<organism evidence="1 2">
    <name type="scientific">Halteria grandinella</name>
    <dbReference type="NCBI Taxonomy" id="5974"/>
    <lineage>
        <taxon>Eukaryota</taxon>
        <taxon>Sar</taxon>
        <taxon>Alveolata</taxon>
        <taxon>Ciliophora</taxon>
        <taxon>Intramacronucleata</taxon>
        <taxon>Spirotrichea</taxon>
        <taxon>Stichotrichia</taxon>
        <taxon>Sporadotrichida</taxon>
        <taxon>Halteriidae</taxon>
        <taxon>Halteria</taxon>
    </lineage>
</organism>
<sequence>MDILSVQMVLQAFDIIRGAMDSIIVAISSQMSGDAALFSGCLYFRKLVYAQFGLLARESLQVDQIQNFLVSFTPIVENHLRRDDFWVLSHHYFSRKSDSGNPQCTLFIDSIKMM</sequence>
<comment type="caution">
    <text evidence="1">The sequence shown here is derived from an EMBL/GenBank/DDBJ whole genome shotgun (WGS) entry which is preliminary data.</text>
</comment>
<accession>A0A8J8NEL7</accession>
<dbReference type="AlphaFoldDB" id="A0A8J8NEL7"/>
<dbReference type="Proteomes" id="UP000785679">
    <property type="component" value="Unassembled WGS sequence"/>
</dbReference>
<proteinExistence type="predicted"/>
<protein>
    <submittedName>
        <fullName evidence="1">Uncharacterized protein</fullName>
    </submittedName>
</protein>
<gene>
    <name evidence="1" type="ORF">FGO68_gene2547</name>
</gene>
<reference evidence="1" key="1">
    <citation type="submission" date="2019-06" db="EMBL/GenBank/DDBJ databases">
        <authorList>
            <person name="Zheng W."/>
        </authorList>
    </citation>
    <scope>NUCLEOTIDE SEQUENCE</scope>
    <source>
        <strain evidence="1">QDHG01</strain>
    </source>
</reference>
<evidence type="ECO:0000313" key="1">
    <source>
        <dbReference type="EMBL" id="TNV73374.1"/>
    </source>
</evidence>
<evidence type="ECO:0000313" key="2">
    <source>
        <dbReference type="Proteomes" id="UP000785679"/>
    </source>
</evidence>
<dbReference type="EMBL" id="RRYP01019051">
    <property type="protein sequence ID" value="TNV73374.1"/>
    <property type="molecule type" value="Genomic_DNA"/>
</dbReference>
<keyword evidence="2" id="KW-1185">Reference proteome</keyword>